<comment type="caution">
    <text evidence="1">The sequence shown here is derived from an EMBL/GenBank/DDBJ whole genome shotgun (WGS) entry which is preliminary data.</text>
</comment>
<keyword evidence="1" id="KW-0808">Transferase</keyword>
<dbReference type="InterPro" id="IPR011011">
    <property type="entry name" value="Znf_FYVE_PHD"/>
</dbReference>
<accession>A0A328PB23</accession>
<evidence type="ECO:0000313" key="2">
    <source>
        <dbReference type="Proteomes" id="UP000249782"/>
    </source>
</evidence>
<sequence>MCSLCGRVAFLHTCRLCGALVCSDCYVPELGVCRICAGKLRRRKSKGAF</sequence>
<protein>
    <submittedName>
        <fullName evidence="1">Orotate phosphoribosyltransferase</fullName>
    </submittedName>
</protein>
<dbReference type="AlphaFoldDB" id="A0A328PB23"/>
<dbReference type="GO" id="GO:0016757">
    <property type="term" value="F:glycosyltransferase activity"/>
    <property type="evidence" value="ECO:0007669"/>
    <property type="project" value="UniProtKB-KW"/>
</dbReference>
<proteinExistence type="predicted"/>
<evidence type="ECO:0000313" key="1">
    <source>
        <dbReference type="EMBL" id="RAO79967.1"/>
    </source>
</evidence>
<gene>
    <name evidence="1" type="ORF">DPC56_00060</name>
</gene>
<organism evidence="1 2">
    <name type="scientific">Methanothermobacter tenebrarum</name>
    <dbReference type="NCBI Taxonomy" id="680118"/>
    <lineage>
        <taxon>Archaea</taxon>
        <taxon>Methanobacteriati</taxon>
        <taxon>Methanobacteriota</taxon>
        <taxon>Methanomada group</taxon>
        <taxon>Methanobacteria</taxon>
        <taxon>Methanobacteriales</taxon>
        <taxon>Methanobacteriaceae</taxon>
        <taxon>Methanothermobacter</taxon>
    </lineage>
</organism>
<reference evidence="1 2" key="1">
    <citation type="submission" date="2018-06" db="EMBL/GenBank/DDBJ databases">
        <title>Draft genome sequence of hyperthermophilic methanogen Methanothermobacter tenebrarum sp. MCM-B 1447.</title>
        <authorList>
            <person name="Pore S.D."/>
            <person name="Dagar S."/>
            <person name="Dhakephalkar P.K."/>
        </authorList>
    </citation>
    <scope>NUCLEOTIDE SEQUENCE [LARGE SCALE GENOMIC DNA]</scope>
    <source>
        <strain evidence="1 2">MCM B 1447</strain>
    </source>
</reference>
<keyword evidence="2" id="KW-1185">Reference proteome</keyword>
<dbReference type="EMBL" id="QLOE01000001">
    <property type="protein sequence ID" value="RAO79967.1"/>
    <property type="molecule type" value="Genomic_DNA"/>
</dbReference>
<keyword evidence="1" id="KW-0328">Glycosyltransferase</keyword>
<dbReference type="SUPFAM" id="SSF57903">
    <property type="entry name" value="FYVE/PHD zinc finger"/>
    <property type="match status" value="1"/>
</dbReference>
<name>A0A328PB23_9EURY</name>
<dbReference type="Proteomes" id="UP000249782">
    <property type="component" value="Unassembled WGS sequence"/>
</dbReference>